<dbReference type="AlphaFoldDB" id="A6DFJ5"/>
<dbReference type="OrthoDB" id="257829at2"/>
<accession>A6DFJ5</accession>
<keyword evidence="1" id="KW-0812">Transmembrane</keyword>
<reference evidence="2 3" key="1">
    <citation type="journal article" date="2010" name="J. Bacteriol.">
        <title>Genome sequence of Lentisphaera araneosa HTCC2155T, the type species of the order Lentisphaerales in the phylum Lentisphaerae.</title>
        <authorList>
            <person name="Thrash J.C."/>
            <person name="Cho J.C."/>
            <person name="Vergin K.L."/>
            <person name="Morris R.M."/>
            <person name="Giovannoni S.J."/>
        </authorList>
    </citation>
    <scope>NUCLEOTIDE SEQUENCE [LARGE SCALE GENOMIC DNA]</scope>
    <source>
        <strain evidence="2 3">HTCC2155</strain>
    </source>
</reference>
<keyword evidence="1" id="KW-1133">Transmembrane helix</keyword>
<dbReference type="STRING" id="313628.LNTAR_17533"/>
<comment type="caution">
    <text evidence="2">The sequence shown here is derived from an EMBL/GenBank/DDBJ whole genome shotgun (WGS) entry which is preliminary data.</text>
</comment>
<keyword evidence="1" id="KW-0472">Membrane</keyword>
<dbReference type="EMBL" id="ABCK01000001">
    <property type="protein sequence ID" value="EDM29575.1"/>
    <property type="molecule type" value="Genomic_DNA"/>
</dbReference>
<evidence type="ECO:0008006" key="4">
    <source>
        <dbReference type="Google" id="ProtNLM"/>
    </source>
</evidence>
<protein>
    <recommendedName>
        <fullName evidence="4">DUF4405 domain-containing protein</fullName>
    </recommendedName>
</protein>
<evidence type="ECO:0000313" key="3">
    <source>
        <dbReference type="Proteomes" id="UP000004947"/>
    </source>
</evidence>
<proteinExistence type="predicted"/>
<dbReference type="RefSeq" id="WP_007276697.1">
    <property type="nucleotide sequence ID" value="NZ_ABCK01000001.1"/>
</dbReference>
<organism evidence="2 3">
    <name type="scientific">Lentisphaera araneosa HTCC2155</name>
    <dbReference type="NCBI Taxonomy" id="313628"/>
    <lineage>
        <taxon>Bacteria</taxon>
        <taxon>Pseudomonadati</taxon>
        <taxon>Lentisphaerota</taxon>
        <taxon>Lentisphaeria</taxon>
        <taxon>Lentisphaerales</taxon>
        <taxon>Lentisphaeraceae</taxon>
        <taxon>Lentisphaera</taxon>
    </lineage>
</organism>
<evidence type="ECO:0000313" key="2">
    <source>
        <dbReference type="EMBL" id="EDM29575.1"/>
    </source>
</evidence>
<evidence type="ECO:0000256" key="1">
    <source>
        <dbReference type="SAM" id="Phobius"/>
    </source>
</evidence>
<dbReference type="eggNOG" id="ENOG502ZB8J">
    <property type="taxonomic scope" value="Bacteria"/>
</dbReference>
<sequence>MKSFVIIFMTLTSLLILITGGVAFFQPFSSLNARLHIVFGVLFGLVAIVHVIQQKSRFLTYWKIKKLKAIAWACGLFTLLLSISWMNLGLIQKMMSYSYEESHKTEIFRAHPKTTYQNLSEGIKVKRSDENVDAYLEIEFWDDLNYDDLAISIWVEDDRGRLIETLYLSPQLAYQEKFNFQGFNLSRRLLLPVWWYKWREMIKEQKIASQDNEVMALSSASIYGSFSLDTTIKEGLSNFRVCLELNQLNDENELYREDSQNFMAKSPKGIGQPSVIYSSYIDLHTEYRNEYSLLEFLGHSDVAGEDGELTRSHSGLTSSLQLLRKALLRVSIQ</sequence>
<feature type="transmembrane region" description="Helical" evidence="1">
    <location>
        <begin position="72"/>
        <end position="91"/>
    </location>
</feature>
<name>A6DFJ5_9BACT</name>
<dbReference type="Proteomes" id="UP000004947">
    <property type="component" value="Unassembled WGS sequence"/>
</dbReference>
<keyword evidence="3" id="KW-1185">Reference proteome</keyword>
<gene>
    <name evidence="2" type="ORF">LNTAR_17533</name>
</gene>
<feature type="transmembrane region" description="Helical" evidence="1">
    <location>
        <begin position="33"/>
        <end position="52"/>
    </location>
</feature>